<dbReference type="InterPro" id="IPR020472">
    <property type="entry name" value="WD40_PAC1"/>
</dbReference>
<dbReference type="Pfam" id="PF12937">
    <property type="entry name" value="F-box-like"/>
    <property type="match status" value="1"/>
</dbReference>
<dbReference type="OrthoDB" id="10257471at2759"/>
<accession>A0A1X2I9Q2</accession>
<evidence type="ECO:0000256" key="4">
    <source>
        <dbReference type="PROSITE-ProRule" id="PRU00221"/>
    </source>
</evidence>
<evidence type="ECO:0000313" key="8">
    <source>
        <dbReference type="Proteomes" id="UP000193560"/>
    </source>
</evidence>
<dbReference type="PROSITE" id="PS50082">
    <property type="entry name" value="WD_REPEATS_2"/>
    <property type="match status" value="4"/>
</dbReference>
<dbReference type="AlphaFoldDB" id="A0A1X2I9Q2"/>
<keyword evidence="8" id="KW-1185">Reference proteome</keyword>
<keyword evidence="2" id="KW-0677">Repeat</keyword>
<protein>
    <submittedName>
        <fullName evidence="7">WD40-repeat-containing domain protein</fullName>
    </submittedName>
</protein>
<dbReference type="InterPro" id="IPR001810">
    <property type="entry name" value="F-box_dom"/>
</dbReference>
<dbReference type="PANTHER" id="PTHR19872">
    <property type="entry name" value="UBIQUITIN LIGASE SPECIFICITY FACTOR/HREP PROTEIN"/>
    <property type="match status" value="1"/>
</dbReference>
<gene>
    <name evidence="7" type="ORF">BCR42DRAFT_81414</name>
</gene>
<dbReference type="CDD" id="cd22147">
    <property type="entry name" value="F-box_SpPof1-like"/>
    <property type="match status" value="1"/>
</dbReference>
<comment type="caution">
    <text evidence="7">The sequence shown here is derived from an EMBL/GenBank/DDBJ whole genome shotgun (WGS) entry which is preliminary data.</text>
</comment>
<dbReference type="SMART" id="SM00320">
    <property type="entry name" value="WD40"/>
    <property type="match status" value="7"/>
</dbReference>
<feature type="repeat" description="WD" evidence="4">
    <location>
        <begin position="408"/>
        <end position="448"/>
    </location>
</feature>
<dbReference type="SUPFAM" id="SSF81383">
    <property type="entry name" value="F-box domain"/>
    <property type="match status" value="1"/>
</dbReference>
<keyword evidence="1 4" id="KW-0853">WD repeat</keyword>
<dbReference type="PROSITE" id="PS00678">
    <property type="entry name" value="WD_REPEATS_1"/>
    <property type="match status" value="2"/>
</dbReference>
<dbReference type="SUPFAM" id="SSF50978">
    <property type="entry name" value="WD40 repeat-like"/>
    <property type="match status" value="1"/>
</dbReference>
<sequence>MSTTPPTTTCYRHRPELAKNKSEPTFDLSLDTVSSGDRAAITHVWSLFSSAPKKQRDLILKGILSVCCMPQLSFIYESLQPLLRIDFVSIFPKHVNFKIFGYLDAVSLCQAAQVSHAWKFIADDERLWYIMCDQHTGKTCVKCGWGLPNKLKMTTVSTPPVLPSLYQTNKLLHYQQIQSTTSPPTISTNSTQQNVFTKVDHIVSSAEPSLATSSIPALSSTKRKHSPEPGLLGQFSRKKQHQIPPVAKTASISVHSTGEAINTLINDTTANDDDNDQFLHGNDIPRNNWKSLYRERMIVEQNWRQNRFILRNLADNGGDSGTKNGVICIQVCNDLQVIMIGYDNNLIQVYDGESNINAQQPCGEPTTTMALTSSLKCFQFDEAKLIVGESDHSISIWDWHQGTRIRTLQGHTGAVIALHFNKRNLLATGSMDQTIRLWDFGASQSFVLLGHHSPIRSLLLQQLDQQQLLVSSGDDQVIRIWDLTSRQCIRSLTGHNGGVLKMVPIPRLAMTQLLSLAPNNEHHQITNLQQIDDISDISNYSLILSCSSDNTIKLWDIRTGKCIRTMFGHMDHVTTLACDQFRIISGSKDRTLRIWSLNTGICQHAMALEHAVDTVALSSSGILSASNGVGCIWDYSSKVNK</sequence>
<keyword evidence="3" id="KW-0833">Ubl conjugation pathway</keyword>
<dbReference type="InterPro" id="IPR036322">
    <property type="entry name" value="WD40_repeat_dom_sf"/>
</dbReference>
<evidence type="ECO:0000313" key="7">
    <source>
        <dbReference type="EMBL" id="ORZ12353.1"/>
    </source>
</evidence>
<dbReference type="SMART" id="SM00256">
    <property type="entry name" value="FBOX"/>
    <property type="match status" value="1"/>
</dbReference>
<name>A0A1X2I9Q2_9FUNG</name>
<dbReference type="Gene3D" id="2.130.10.10">
    <property type="entry name" value="YVTN repeat-like/Quinoprotein amine dehydrogenase"/>
    <property type="match status" value="2"/>
</dbReference>
<feature type="repeat" description="WD" evidence="4">
    <location>
        <begin position="541"/>
        <end position="565"/>
    </location>
</feature>
<dbReference type="PRINTS" id="PR00320">
    <property type="entry name" value="GPROTEINBRPT"/>
</dbReference>
<dbReference type="InterPro" id="IPR015943">
    <property type="entry name" value="WD40/YVTN_repeat-like_dom_sf"/>
</dbReference>
<evidence type="ECO:0000256" key="5">
    <source>
        <dbReference type="SAM" id="MobiDB-lite"/>
    </source>
</evidence>
<dbReference type="PROSITE" id="PS50181">
    <property type="entry name" value="FBOX"/>
    <property type="match status" value="1"/>
</dbReference>
<feature type="region of interest" description="Disordered" evidence="5">
    <location>
        <begin position="213"/>
        <end position="245"/>
    </location>
</feature>
<dbReference type="STRING" id="90262.A0A1X2I9Q2"/>
<feature type="domain" description="F-box" evidence="6">
    <location>
        <begin position="85"/>
        <end position="131"/>
    </location>
</feature>
<evidence type="ECO:0000256" key="1">
    <source>
        <dbReference type="ARBA" id="ARBA00022574"/>
    </source>
</evidence>
<dbReference type="InterPro" id="IPR019775">
    <property type="entry name" value="WD40_repeat_CS"/>
</dbReference>
<feature type="repeat" description="WD" evidence="4">
    <location>
        <begin position="566"/>
        <end position="605"/>
    </location>
</feature>
<organism evidence="7 8">
    <name type="scientific">Absidia repens</name>
    <dbReference type="NCBI Taxonomy" id="90262"/>
    <lineage>
        <taxon>Eukaryota</taxon>
        <taxon>Fungi</taxon>
        <taxon>Fungi incertae sedis</taxon>
        <taxon>Mucoromycota</taxon>
        <taxon>Mucoromycotina</taxon>
        <taxon>Mucoromycetes</taxon>
        <taxon>Mucorales</taxon>
        <taxon>Cunninghamellaceae</taxon>
        <taxon>Absidia</taxon>
    </lineage>
</organism>
<dbReference type="PROSITE" id="PS50294">
    <property type="entry name" value="WD_REPEATS_REGION"/>
    <property type="match status" value="3"/>
</dbReference>
<dbReference type="CDD" id="cd00200">
    <property type="entry name" value="WD40"/>
    <property type="match status" value="1"/>
</dbReference>
<dbReference type="Gene3D" id="1.20.1280.50">
    <property type="match status" value="1"/>
</dbReference>
<dbReference type="EMBL" id="MCGE01000019">
    <property type="protein sequence ID" value="ORZ12353.1"/>
    <property type="molecule type" value="Genomic_DNA"/>
</dbReference>
<evidence type="ECO:0000259" key="6">
    <source>
        <dbReference type="PROSITE" id="PS50181"/>
    </source>
</evidence>
<dbReference type="InterPro" id="IPR051075">
    <property type="entry name" value="SCF_subunit_WD-repeat"/>
</dbReference>
<evidence type="ECO:0000256" key="3">
    <source>
        <dbReference type="ARBA" id="ARBA00022786"/>
    </source>
</evidence>
<dbReference type="InterPro" id="IPR036047">
    <property type="entry name" value="F-box-like_dom_sf"/>
</dbReference>
<proteinExistence type="predicted"/>
<dbReference type="PANTHER" id="PTHR19872:SF9">
    <property type="entry name" value="UBIQUITIN-BINDING SDF UBIQUITIN LIGASE COMPLEX SUBUNIT"/>
    <property type="match status" value="1"/>
</dbReference>
<evidence type="ECO:0000256" key="2">
    <source>
        <dbReference type="ARBA" id="ARBA00022737"/>
    </source>
</evidence>
<dbReference type="Proteomes" id="UP000193560">
    <property type="component" value="Unassembled WGS sequence"/>
</dbReference>
<reference evidence="7 8" key="1">
    <citation type="submission" date="2016-07" db="EMBL/GenBank/DDBJ databases">
        <title>Pervasive Adenine N6-methylation of Active Genes in Fungi.</title>
        <authorList>
            <consortium name="DOE Joint Genome Institute"/>
            <person name="Mondo S.J."/>
            <person name="Dannebaum R.O."/>
            <person name="Kuo R.C."/>
            <person name="Labutti K."/>
            <person name="Haridas S."/>
            <person name="Kuo A."/>
            <person name="Salamov A."/>
            <person name="Ahrendt S.R."/>
            <person name="Lipzen A."/>
            <person name="Sullivan W."/>
            <person name="Andreopoulos W.B."/>
            <person name="Clum A."/>
            <person name="Lindquist E."/>
            <person name="Daum C."/>
            <person name="Ramamoorthy G.K."/>
            <person name="Gryganskyi A."/>
            <person name="Culley D."/>
            <person name="Magnuson J.K."/>
            <person name="James T.Y."/>
            <person name="O'Malley M.A."/>
            <person name="Stajich J.E."/>
            <person name="Spatafora J.W."/>
            <person name="Visel A."/>
            <person name="Grigoriev I.V."/>
        </authorList>
    </citation>
    <scope>NUCLEOTIDE SEQUENCE [LARGE SCALE GENOMIC DNA]</scope>
    <source>
        <strain evidence="7 8">NRRL 1336</strain>
    </source>
</reference>
<dbReference type="InterPro" id="IPR001680">
    <property type="entry name" value="WD40_rpt"/>
</dbReference>
<feature type="repeat" description="WD" evidence="4">
    <location>
        <begin position="448"/>
        <end position="491"/>
    </location>
</feature>
<dbReference type="Pfam" id="PF00400">
    <property type="entry name" value="WD40"/>
    <property type="match status" value="4"/>
</dbReference>